<keyword evidence="2" id="KW-1185">Reference proteome</keyword>
<dbReference type="EMBL" id="PGFG01000001">
    <property type="protein sequence ID" value="PJJ76287.1"/>
    <property type="molecule type" value="Genomic_DNA"/>
</dbReference>
<accession>A0A2M9CWN6</accession>
<dbReference type="RefSeq" id="WP_100314795.1">
    <property type="nucleotide sequence ID" value="NZ_PGFG01000001.1"/>
</dbReference>
<sequence>MKKSSVLLLAIGAIIGGIAGYAYYHFIGCTSGHCVITSHPVNSTLYGAMIGGIASQLFQRENNKKAKTNKI</sequence>
<dbReference type="InterPro" id="IPR045764">
    <property type="entry name" value="DUF6132"/>
</dbReference>
<protein>
    <recommendedName>
        <fullName evidence="3">YtxH domain-containing protein</fullName>
    </recommendedName>
</protein>
<dbReference type="Pfam" id="PF19628">
    <property type="entry name" value="DUF6132"/>
    <property type="match status" value="1"/>
</dbReference>
<organism evidence="1 2">
    <name type="scientific">Thermoflavifilum aggregans</name>
    <dbReference type="NCBI Taxonomy" id="454188"/>
    <lineage>
        <taxon>Bacteria</taxon>
        <taxon>Pseudomonadati</taxon>
        <taxon>Bacteroidota</taxon>
        <taxon>Chitinophagia</taxon>
        <taxon>Chitinophagales</taxon>
        <taxon>Chitinophagaceae</taxon>
        <taxon>Thermoflavifilum</taxon>
    </lineage>
</organism>
<dbReference type="Proteomes" id="UP000230000">
    <property type="component" value="Unassembled WGS sequence"/>
</dbReference>
<evidence type="ECO:0000313" key="1">
    <source>
        <dbReference type="EMBL" id="PJJ76287.1"/>
    </source>
</evidence>
<gene>
    <name evidence="1" type="ORF">BXY57_1897</name>
</gene>
<evidence type="ECO:0000313" key="2">
    <source>
        <dbReference type="Proteomes" id="UP000230000"/>
    </source>
</evidence>
<evidence type="ECO:0008006" key="3">
    <source>
        <dbReference type="Google" id="ProtNLM"/>
    </source>
</evidence>
<name>A0A2M9CWN6_9BACT</name>
<dbReference type="OrthoDB" id="2062758at2"/>
<comment type="caution">
    <text evidence="1">The sequence shown here is derived from an EMBL/GenBank/DDBJ whole genome shotgun (WGS) entry which is preliminary data.</text>
</comment>
<proteinExistence type="predicted"/>
<reference evidence="1 2" key="1">
    <citation type="submission" date="2017-11" db="EMBL/GenBank/DDBJ databases">
        <title>Genomic Encyclopedia of Archaeal and Bacterial Type Strains, Phase II (KMG-II): From Individual Species to Whole Genera.</title>
        <authorList>
            <person name="Goeker M."/>
        </authorList>
    </citation>
    <scope>NUCLEOTIDE SEQUENCE [LARGE SCALE GENOMIC DNA]</scope>
    <source>
        <strain evidence="1 2">DSM 27268</strain>
    </source>
</reference>
<dbReference type="AlphaFoldDB" id="A0A2M9CWN6"/>